<evidence type="ECO:0000256" key="1">
    <source>
        <dbReference type="ARBA" id="ARBA00004167"/>
    </source>
</evidence>
<keyword evidence="4" id="KW-0472">Membrane</keyword>
<dbReference type="InterPro" id="IPR007452">
    <property type="entry name" value="TamB_C"/>
</dbReference>
<dbReference type="GO" id="GO:0005886">
    <property type="term" value="C:plasma membrane"/>
    <property type="evidence" value="ECO:0007669"/>
    <property type="project" value="InterPro"/>
</dbReference>
<dbReference type="Pfam" id="PF04357">
    <property type="entry name" value="TamB"/>
    <property type="match status" value="1"/>
</dbReference>
<comment type="subcellular location">
    <subcellularLocation>
        <location evidence="1">Membrane</location>
        <topology evidence="1">Single-pass membrane protein</topology>
    </subcellularLocation>
</comment>
<proteinExistence type="predicted"/>
<accession>A0A7V4DDV8</accession>
<reference evidence="6" key="1">
    <citation type="journal article" date="2020" name="mSystems">
        <title>Genome- and Community-Level Interaction Insights into Carbon Utilization and Element Cycling Functions of Hydrothermarchaeota in Hydrothermal Sediment.</title>
        <authorList>
            <person name="Zhou Z."/>
            <person name="Liu Y."/>
            <person name="Xu W."/>
            <person name="Pan J."/>
            <person name="Luo Z.H."/>
            <person name="Li M."/>
        </authorList>
    </citation>
    <scope>NUCLEOTIDE SEQUENCE [LARGE SCALE GENOMIC DNA]</scope>
    <source>
        <strain evidence="6">SpSt-747</strain>
    </source>
</reference>
<evidence type="ECO:0000256" key="4">
    <source>
        <dbReference type="ARBA" id="ARBA00023136"/>
    </source>
</evidence>
<gene>
    <name evidence="6" type="ORF">ENV30_03740</name>
</gene>
<sequence>MVTGKEGQYTLEGDLVVREAVLDTRGGRTGGSLRLDSLSQVVAKIPFPLKLRLSFQDTLTVKTDFLQLTLSGNVLVHREGEDLVLSGRLDVLQGTYDLIACSIPLEGYIVFTELDGFTPRLCLEGRKSLRGYDLSVHIAGPLDAYTVAFSSEPPLSQEEILSLLFLGDKDAYVALNRVNLAPVFLKIARFLLEKDFSLSLKPLFDGITFDLGDFSRITFEKKLGRNVAFGYTQNLSDGGSAVEMNIDFGKEWSLRLERTESGETEWMLQFSTKF</sequence>
<evidence type="ECO:0000256" key="2">
    <source>
        <dbReference type="ARBA" id="ARBA00022692"/>
    </source>
</evidence>
<feature type="domain" description="Translocation and assembly module TamB C-terminal" evidence="5">
    <location>
        <begin position="49"/>
        <end position="274"/>
    </location>
</feature>
<comment type="caution">
    <text evidence="6">The sequence shown here is derived from an EMBL/GenBank/DDBJ whole genome shotgun (WGS) entry which is preliminary data.</text>
</comment>
<evidence type="ECO:0000256" key="3">
    <source>
        <dbReference type="ARBA" id="ARBA00022989"/>
    </source>
</evidence>
<dbReference type="GO" id="GO:0009306">
    <property type="term" value="P:protein secretion"/>
    <property type="evidence" value="ECO:0007669"/>
    <property type="project" value="InterPro"/>
</dbReference>
<protein>
    <recommendedName>
        <fullName evidence="5">Translocation and assembly module TamB C-terminal domain-containing protein</fullName>
    </recommendedName>
</protein>
<dbReference type="AlphaFoldDB" id="A0A7V4DDV8"/>
<keyword evidence="3" id="KW-1133">Transmembrane helix</keyword>
<keyword evidence="2" id="KW-0812">Transmembrane</keyword>
<organism evidence="6">
    <name type="scientific">Candidatus Caldatribacterium californiense</name>
    <dbReference type="NCBI Taxonomy" id="1454726"/>
    <lineage>
        <taxon>Bacteria</taxon>
        <taxon>Pseudomonadati</taxon>
        <taxon>Atribacterota</taxon>
        <taxon>Atribacteria</taxon>
        <taxon>Atribacterales</taxon>
        <taxon>Candidatus Caldatribacteriaceae</taxon>
        <taxon>Candidatus Caldatribacterium</taxon>
    </lineage>
</organism>
<name>A0A7V4DDV8_9BACT</name>
<evidence type="ECO:0000259" key="5">
    <source>
        <dbReference type="Pfam" id="PF04357"/>
    </source>
</evidence>
<dbReference type="EMBL" id="DTFV01000057">
    <property type="protein sequence ID" value="HGI30404.1"/>
    <property type="molecule type" value="Genomic_DNA"/>
</dbReference>
<evidence type="ECO:0000313" key="6">
    <source>
        <dbReference type="EMBL" id="HGI30404.1"/>
    </source>
</evidence>